<sequence>MVRALRLAAAGAGALVLSVVPLSAQAQQQLSEQDQAFLVQAHQNNLAEIAAGEAAVNQAATELVRAQGQMLITDHTTLDESVRHVADAHGVELPAEPTAEQQAQLAEVTAQQGAAFDQAWTQLQIAGHQAALALGEQEIQNGSNAEVIALAENAAPVIQKHLTMLESGEAPAPDGVNAGTGGQAAWQNGAGPLPWIVAGCGLVVIAVSVAALRRRA</sequence>
<dbReference type="AlphaFoldDB" id="A0A4R5AGA8"/>
<dbReference type="InterPro" id="IPR025419">
    <property type="entry name" value="DUF4142"/>
</dbReference>
<keyword evidence="1" id="KW-0472">Membrane</keyword>
<feature type="signal peptide" evidence="2">
    <location>
        <begin position="1"/>
        <end position="26"/>
    </location>
</feature>
<dbReference type="Gene3D" id="1.20.1260.10">
    <property type="match status" value="1"/>
</dbReference>
<feature type="chain" id="PRO_5020236586" evidence="2">
    <location>
        <begin position="27"/>
        <end position="216"/>
    </location>
</feature>
<evidence type="ECO:0000256" key="2">
    <source>
        <dbReference type="SAM" id="SignalP"/>
    </source>
</evidence>
<feature type="domain" description="DUF4142" evidence="3">
    <location>
        <begin position="33"/>
        <end position="166"/>
    </location>
</feature>
<protein>
    <submittedName>
        <fullName evidence="4">DUF4142 domain-containing protein</fullName>
    </submittedName>
</protein>
<accession>A0A4R5AGA8</accession>
<gene>
    <name evidence="4" type="ORF">E1262_08365</name>
</gene>
<reference evidence="4 5" key="1">
    <citation type="submission" date="2019-02" db="EMBL/GenBank/DDBJ databases">
        <title>Draft genome sequences of novel Actinobacteria.</title>
        <authorList>
            <person name="Sahin N."/>
            <person name="Ay H."/>
            <person name="Saygin H."/>
        </authorList>
    </citation>
    <scope>NUCLEOTIDE SEQUENCE [LARGE SCALE GENOMIC DNA]</scope>
    <source>
        <strain evidence="4 5">8K307</strain>
    </source>
</reference>
<comment type="caution">
    <text evidence="4">The sequence shown here is derived from an EMBL/GenBank/DDBJ whole genome shotgun (WGS) entry which is preliminary data.</text>
</comment>
<dbReference type="PANTHER" id="PTHR38593">
    <property type="entry name" value="BLR2558 PROTEIN"/>
    <property type="match status" value="1"/>
</dbReference>
<organism evidence="4 5">
    <name type="scientific">Jiangella aurantiaca</name>
    <dbReference type="NCBI Taxonomy" id="2530373"/>
    <lineage>
        <taxon>Bacteria</taxon>
        <taxon>Bacillati</taxon>
        <taxon>Actinomycetota</taxon>
        <taxon>Actinomycetes</taxon>
        <taxon>Jiangellales</taxon>
        <taxon>Jiangellaceae</taxon>
        <taxon>Jiangella</taxon>
    </lineage>
</organism>
<feature type="transmembrane region" description="Helical" evidence="1">
    <location>
        <begin position="193"/>
        <end position="212"/>
    </location>
</feature>
<dbReference type="Pfam" id="PF13628">
    <property type="entry name" value="DUF4142"/>
    <property type="match status" value="1"/>
</dbReference>
<evidence type="ECO:0000313" key="4">
    <source>
        <dbReference type="EMBL" id="TDD70665.1"/>
    </source>
</evidence>
<name>A0A4R5AGA8_9ACTN</name>
<keyword evidence="1" id="KW-0812">Transmembrane</keyword>
<evidence type="ECO:0000313" key="5">
    <source>
        <dbReference type="Proteomes" id="UP000295217"/>
    </source>
</evidence>
<keyword evidence="5" id="KW-1185">Reference proteome</keyword>
<dbReference type="EMBL" id="SMLB01000008">
    <property type="protein sequence ID" value="TDD70665.1"/>
    <property type="molecule type" value="Genomic_DNA"/>
</dbReference>
<dbReference type="OrthoDB" id="4567117at2"/>
<evidence type="ECO:0000256" key="1">
    <source>
        <dbReference type="SAM" id="Phobius"/>
    </source>
</evidence>
<dbReference type="InterPro" id="IPR012347">
    <property type="entry name" value="Ferritin-like"/>
</dbReference>
<dbReference type="Proteomes" id="UP000295217">
    <property type="component" value="Unassembled WGS sequence"/>
</dbReference>
<dbReference type="PANTHER" id="PTHR38593:SF1">
    <property type="entry name" value="BLR2558 PROTEIN"/>
    <property type="match status" value="1"/>
</dbReference>
<evidence type="ECO:0000259" key="3">
    <source>
        <dbReference type="Pfam" id="PF13628"/>
    </source>
</evidence>
<keyword evidence="1" id="KW-1133">Transmembrane helix</keyword>
<keyword evidence="2" id="KW-0732">Signal</keyword>
<proteinExistence type="predicted"/>